<evidence type="ECO:0000256" key="1">
    <source>
        <dbReference type="SAM" id="MobiDB-lite"/>
    </source>
</evidence>
<organism evidence="2">
    <name type="scientific">marine sediment metagenome</name>
    <dbReference type="NCBI Taxonomy" id="412755"/>
    <lineage>
        <taxon>unclassified sequences</taxon>
        <taxon>metagenomes</taxon>
        <taxon>ecological metagenomes</taxon>
    </lineage>
</organism>
<feature type="region of interest" description="Disordered" evidence="1">
    <location>
        <begin position="299"/>
        <end position="325"/>
    </location>
</feature>
<dbReference type="AlphaFoldDB" id="A0A0F8YN03"/>
<protein>
    <submittedName>
        <fullName evidence="2">Uncharacterized protein</fullName>
    </submittedName>
</protein>
<dbReference type="InterPro" id="IPR032427">
    <property type="entry name" value="P22_portal"/>
</dbReference>
<gene>
    <name evidence="2" type="ORF">LCGC14_3073630</name>
</gene>
<sequence>PDYPRGAHLIALGEDFLAWPPEKGEETDGEWWDQENDKPLDIPIDQFKQMDEEDNPYGIGMMELLGSANEIRASILGTLLEYMAKFSNLKTFVPFLSPVQAQQLQSPTGTYIPSVAGQDPKREEMPSFPNALTDFLEFTTTDMDDESTLQQIAQAMTDPTVQSGRHAQQVVEQVHASLSGIHHNVTKGLLRGWMIMGQLVRAFYTVPQQISWVGTDGAYKRKQWVGSDLTSAKHIRIKRGSFTMLQPTQKTLLASESMQLGAMSVAEYQDITSSNVQGLTGLQNNIHRLRARRQISAWNEGPPEDWQPPEPQQDPETGEEIPGQDPILANILNTLPPDIEPENAALRTYE</sequence>
<proteinExistence type="predicted"/>
<feature type="non-terminal residue" evidence="2">
    <location>
        <position position="1"/>
    </location>
</feature>
<name>A0A0F8YN03_9ZZZZ</name>
<feature type="region of interest" description="Disordered" evidence="1">
    <location>
        <begin position="331"/>
        <end position="350"/>
    </location>
</feature>
<evidence type="ECO:0000313" key="2">
    <source>
        <dbReference type="EMBL" id="KKK55529.1"/>
    </source>
</evidence>
<comment type="caution">
    <text evidence="2">The sequence shown here is derived from an EMBL/GenBank/DDBJ whole genome shotgun (WGS) entry which is preliminary data.</text>
</comment>
<accession>A0A0F8YN03</accession>
<dbReference type="Pfam" id="PF16510">
    <property type="entry name" value="P22_portal"/>
    <property type="match status" value="1"/>
</dbReference>
<feature type="non-terminal residue" evidence="2">
    <location>
        <position position="350"/>
    </location>
</feature>
<reference evidence="2" key="1">
    <citation type="journal article" date="2015" name="Nature">
        <title>Complex archaea that bridge the gap between prokaryotes and eukaryotes.</title>
        <authorList>
            <person name="Spang A."/>
            <person name="Saw J.H."/>
            <person name="Jorgensen S.L."/>
            <person name="Zaremba-Niedzwiedzka K."/>
            <person name="Martijn J."/>
            <person name="Lind A.E."/>
            <person name="van Eijk R."/>
            <person name="Schleper C."/>
            <person name="Guy L."/>
            <person name="Ettema T.J."/>
        </authorList>
    </citation>
    <scope>NUCLEOTIDE SEQUENCE</scope>
</reference>
<dbReference type="EMBL" id="LAZR01065444">
    <property type="protein sequence ID" value="KKK55529.1"/>
    <property type="molecule type" value="Genomic_DNA"/>
</dbReference>